<organism evidence="4 5">
    <name type="scientific">Halovivax ruber (strain DSM 18193 / JCM 13892 / XH-70)</name>
    <dbReference type="NCBI Taxonomy" id="797302"/>
    <lineage>
        <taxon>Archaea</taxon>
        <taxon>Methanobacteriati</taxon>
        <taxon>Methanobacteriota</taxon>
        <taxon>Stenosarchaea group</taxon>
        <taxon>Halobacteria</taxon>
        <taxon>Halobacteriales</taxon>
        <taxon>Natrialbaceae</taxon>
        <taxon>Halovivax</taxon>
    </lineage>
</organism>
<feature type="transmembrane region" description="Helical" evidence="2">
    <location>
        <begin position="162"/>
        <end position="179"/>
    </location>
</feature>
<keyword evidence="2" id="KW-0812">Transmembrane</keyword>
<evidence type="ECO:0000259" key="3">
    <source>
        <dbReference type="Pfam" id="PF13559"/>
    </source>
</evidence>
<feature type="transmembrane region" description="Helical" evidence="2">
    <location>
        <begin position="64"/>
        <end position="87"/>
    </location>
</feature>
<accession>L0IC81</accession>
<dbReference type="AlphaFoldDB" id="L0IC81"/>
<sequence>MRTDIPLRRLLAAVIAIVAIAAVAASIQFVPESAVTPGDSGGGGSPAAMEEPELDETDSSGPGLLFKAILFAGIVGLLIALIVFAFYDRRDLLRKLAKLSVIVVILSLFFYLVMKGFDGFSGGGMNRTAGEPQDALPGPPMDGGGDEGGQSSSSALIEASQLFGLVVGGIVLVAIGLFVKSRLATDDESTGGMAATAKAEVGNVAGDTADRIEDASADQVENAIYDAWYRMTTILDVENPNTSTPREFAAAAVDAGFDREDVEELTSLFEAVRYGPESPTAVTERRAVEILRRIEATYGEADEATTEIGSADGGDRQ</sequence>
<dbReference type="STRING" id="797302.Halru_1755"/>
<gene>
    <name evidence="4" type="ordered locus">Halru_1755</name>
</gene>
<reference evidence="4" key="1">
    <citation type="submission" date="2011-09" db="EMBL/GenBank/DDBJ databases">
        <title>Complete sequence of Halovivax ruber XH-70.</title>
        <authorList>
            <consortium name="US DOE Joint Genome Institute"/>
            <person name="Lucas S."/>
            <person name="Han J."/>
            <person name="Lapidus A."/>
            <person name="Cheng J.-F."/>
            <person name="Goodwin L."/>
            <person name="Pitluck S."/>
            <person name="Peters L."/>
            <person name="Mikhailova N."/>
            <person name="Davenport K."/>
            <person name="Detter J.C."/>
            <person name="Han C."/>
            <person name="Tapia R."/>
            <person name="Land M."/>
            <person name="Hauser L."/>
            <person name="Kyrpides N."/>
            <person name="Ivanova N."/>
            <person name="Pagani I."/>
            <person name="Sproer C."/>
            <person name="Anderson I."/>
            <person name="Woyke T."/>
        </authorList>
    </citation>
    <scope>NUCLEOTIDE SEQUENCE</scope>
    <source>
        <strain evidence="4">XH-70</strain>
    </source>
</reference>
<dbReference type="eggNOG" id="arCOG02170">
    <property type="taxonomic scope" value="Archaea"/>
</dbReference>
<dbReference type="Pfam" id="PF13559">
    <property type="entry name" value="DUF4129"/>
    <property type="match status" value="1"/>
</dbReference>
<name>L0IC81_HALRX</name>
<dbReference type="HOGENOM" id="CLU_078700_0_0_2"/>
<feature type="transmembrane region" description="Helical" evidence="2">
    <location>
        <begin position="99"/>
        <end position="117"/>
    </location>
</feature>
<dbReference type="GeneID" id="14377176"/>
<feature type="domain" description="Protein-glutamine gamma-glutamyltransferase-like C-terminal" evidence="3">
    <location>
        <begin position="227"/>
        <end position="292"/>
    </location>
</feature>
<dbReference type="InterPro" id="IPR025403">
    <property type="entry name" value="TgpA-like_C"/>
</dbReference>
<dbReference type="Proteomes" id="UP000010846">
    <property type="component" value="Chromosome"/>
</dbReference>
<feature type="region of interest" description="Disordered" evidence="1">
    <location>
        <begin position="36"/>
        <end position="58"/>
    </location>
</feature>
<evidence type="ECO:0000256" key="2">
    <source>
        <dbReference type="SAM" id="Phobius"/>
    </source>
</evidence>
<keyword evidence="2" id="KW-0472">Membrane</keyword>
<evidence type="ECO:0000313" key="5">
    <source>
        <dbReference type="Proteomes" id="UP000010846"/>
    </source>
</evidence>
<dbReference type="OrthoDB" id="206550at2157"/>
<dbReference type="EMBL" id="CP003050">
    <property type="protein sequence ID" value="AGB16354.1"/>
    <property type="molecule type" value="Genomic_DNA"/>
</dbReference>
<keyword evidence="5" id="KW-1185">Reference proteome</keyword>
<protein>
    <recommendedName>
        <fullName evidence="3">Protein-glutamine gamma-glutamyltransferase-like C-terminal domain-containing protein</fullName>
    </recommendedName>
</protein>
<dbReference type="RefSeq" id="WP_015300984.1">
    <property type="nucleotide sequence ID" value="NC_019964.1"/>
</dbReference>
<proteinExistence type="predicted"/>
<evidence type="ECO:0000256" key="1">
    <source>
        <dbReference type="SAM" id="MobiDB-lite"/>
    </source>
</evidence>
<evidence type="ECO:0000313" key="4">
    <source>
        <dbReference type="EMBL" id="AGB16354.1"/>
    </source>
</evidence>
<feature type="region of interest" description="Disordered" evidence="1">
    <location>
        <begin position="128"/>
        <end position="152"/>
    </location>
</feature>
<dbReference type="KEGG" id="hru:Halru_1755"/>
<keyword evidence="2" id="KW-1133">Transmembrane helix</keyword>